<organism evidence="2 3">
    <name type="scientific">Spartinivicinus poritis</name>
    <dbReference type="NCBI Taxonomy" id="2994640"/>
    <lineage>
        <taxon>Bacteria</taxon>
        <taxon>Pseudomonadati</taxon>
        <taxon>Pseudomonadota</taxon>
        <taxon>Gammaproteobacteria</taxon>
        <taxon>Oceanospirillales</taxon>
        <taxon>Zooshikellaceae</taxon>
        <taxon>Spartinivicinus</taxon>
    </lineage>
</organism>
<evidence type="ECO:0000313" key="3">
    <source>
        <dbReference type="Proteomes" id="UP001528823"/>
    </source>
</evidence>
<dbReference type="InterPro" id="IPR027843">
    <property type="entry name" value="DUF4440"/>
</dbReference>
<evidence type="ECO:0000313" key="2">
    <source>
        <dbReference type="EMBL" id="MDE1460973.1"/>
    </source>
</evidence>
<dbReference type="SUPFAM" id="SSF54427">
    <property type="entry name" value="NTF2-like"/>
    <property type="match status" value="1"/>
</dbReference>
<proteinExistence type="predicted"/>
<evidence type="ECO:0000259" key="1">
    <source>
        <dbReference type="Pfam" id="PF14534"/>
    </source>
</evidence>
<protein>
    <submittedName>
        <fullName evidence="2">DUF4440 domain-containing protein</fullName>
    </submittedName>
</protein>
<comment type="caution">
    <text evidence="2">The sequence shown here is derived from an EMBL/GenBank/DDBJ whole genome shotgun (WGS) entry which is preliminary data.</text>
</comment>
<keyword evidence="3" id="KW-1185">Reference proteome</keyword>
<dbReference type="Gene3D" id="3.10.450.50">
    <property type="match status" value="1"/>
</dbReference>
<feature type="domain" description="DUF4440" evidence="1">
    <location>
        <begin position="11"/>
        <end position="112"/>
    </location>
</feature>
<dbReference type="InterPro" id="IPR032710">
    <property type="entry name" value="NTF2-like_dom_sf"/>
</dbReference>
<dbReference type="EMBL" id="JAPMOU010000003">
    <property type="protein sequence ID" value="MDE1460973.1"/>
    <property type="molecule type" value="Genomic_DNA"/>
</dbReference>
<dbReference type="Pfam" id="PF14534">
    <property type="entry name" value="DUF4440"/>
    <property type="match status" value="1"/>
</dbReference>
<name>A0ABT5U3N0_9GAMM</name>
<dbReference type="RefSeq" id="WP_274687343.1">
    <property type="nucleotide sequence ID" value="NZ_JAPMOU010000003.1"/>
</dbReference>
<gene>
    <name evidence="2" type="ORF">ORQ98_03210</name>
</gene>
<dbReference type="Proteomes" id="UP001528823">
    <property type="component" value="Unassembled WGS sequence"/>
</dbReference>
<sequence>MQTLQLAEHLIDLEKQLHSTGARHSVEALSCLIADDFIEYGASGDCFGKQEVLKWLPLEQNVEITAFDFQCRLLADDVAQVTYRSVRKLAQASDRYTLRSSIWKKTGRHWQMIFHQGTLSSSF</sequence>
<accession>A0ABT5U3N0</accession>
<reference evidence="2 3" key="1">
    <citation type="submission" date="2022-11" db="EMBL/GenBank/DDBJ databases">
        <title>Spartinivicinus poritis sp. nov., isolated from scleractinian coral Porites lutea.</title>
        <authorList>
            <person name="Zhang G."/>
            <person name="Cai L."/>
            <person name="Wei Q."/>
        </authorList>
    </citation>
    <scope>NUCLEOTIDE SEQUENCE [LARGE SCALE GENOMIC DNA]</scope>
    <source>
        <strain evidence="2 3">A2-2</strain>
    </source>
</reference>